<dbReference type="PANTHER" id="PTHR33542">
    <property type="entry name" value="SIROHYDROCHLORIN FERROCHELATASE, CHLOROPLASTIC"/>
    <property type="match status" value="1"/>
</dbReference>
<feature type="signal peptide" evidence="3">
    <location>
        <begin position="1"/>
        <end position="27"/>
    </location>
</feature>
<keyword evidence="2" id="KW-0170">Cobalt</keyword>
<evidence type="ECO:0000313" key="4">
    <source>
        <dbReference type="EMBL" id="SKC84335.1"/>
    </source>
</evidence>
<keyword evidence="3" id="KW-0732">Signal</keyword>
<gene>
    <name evidence="4" type="ORF">SAMN02194393_04076</name>
</gene>
<reference evidence="4 5" key="1">
    <citation type="submission" date="2017-02" db="EMBL/GenBank/DDBJ databases">
        <authorList>
            <person name="Peterson S.W."/>
        </authorList>
    </citation>
    <scope>NUCLEOTIDE SEQUENCE [LARGE SCALE GENOMIC DNA]</scope>
    <source>
        <strain evidence="4 5">M1</strain>
    </source>
</reference>
<organism evidence="4 5">
    <name type="scientific">Maledivibacter halophilus</name>
    <dbReference type="NCBI Taxonomy" id="36842"/>
    <lineage>
        <taxon>Bacteria</taxon>
        <taxon>Bacillati</taxon>
        <taxon>Bacillota</taxon>
        <taxon>Clostridia</taxon>
        <taxon>Peptostreptococcales</taxon>
        <taxon>Caminicellaceae</taxon>
        <taxon>Maledivibacter</taxon>
    </lineage>
</organism>
<dbReference type="PIRSF" id="PIRSF033579">
    <property type="entry name" value="Anaer_Co_chel"/>
    <property type="match status" value="1"/>
</dbReference>
<dbReference type="EMBL" id="FUZT01000011">
    <property type="protein sequence ID" value="SKC84335.1"/>
    <property type="molecule type" value="Genomic_DNA"/>
</dbReference>
<dbReference type="CDD" id="cd03413">
    <property type="entry name" value="CbiK_C"/>
    <property type="match status" value="1"/>
</dbReference>
<evidence type="ECO:0000256" key="1">
    <source>
        <dbReference type="PIRSR" id="PIRSR033579-1"/>
    </source>
</evidence>
<feature type="active site" description="Proton acceptor" evidence="1">
    <location>
        <position position="181"/>
    </location>
</feature>
<accession>A0A1T5M869</accession>
<dbReference type="GO" id="GO:0016852">
    <property type="term" value="F:sirohydrochlorin cobaltochelatase activity"/>
    <property type="evidence" value="ECO:0007669"/>
    <property type="project" value="InterPro"/>
</dbReference>
<evidence type="ECO:0000256" key="2">
    <source>
        <dbReference type="PIRSR" id="PIRSR033579-3"/>
    </source>
</evidence>
<dbReference type="SUPFAM" id="SSF53800">
    <property type="entry name" value="Chelatase"/>
    <property type="match status" value="1"/>
</dbReference>
<dbReference type="CDD" id="cd03412">
    <property type="entry name" value="CbiK_N"/>
    <property type="match status" value="1"/>
</dbReference>
<dbReference type="PANTHER" id="PTHR33542:SF3">
    <property type="entry name" value="SIROHYDROCHLORIN FERROCHELATASE, CHLOROPLASTIC"/>
    <property type="match status" value="1"/>
</dbReference>
<sequence>MKKVALVFMALVLCLGVFTGFSTEVNADEASAIGDPNKKAILVVSFGTSYADTRKITIEATENRFKEEFKDYDVVRAFTSQMIINILQKRDNIKVYNVKEALNHLKDEKYSQVIIQPLHIMNGAEYDELAAEASEFVDAFDDLKIGSPLLTSTQDYFDTIAALETQLPELEDNEAVVFMGHGTHHFANSTYSALEYALHDLGHKNVFVGTVEGYPGLDQVMNRLEENNIKKVTLMPFMLVAGDHASNDMAGDEDDSWKTVLKKAGYKVEIYLHGLGENKGIQKIYVEHARQLIEGNVEKDQENQEK</sequence>
<dbReference type="InterPro" id="IPR010388">
    <property type="entry name" value="Anaerobic_Co-chelatase"/>
</dbReference>
<feature type="chain" id="PRO_5012029946" evidence="3">
    <location>
        <begin position="28"/>
        <end position="306"/>
    </location>
</feature>
<dbReference type="Gene3D" id="3.40.50.1400">
    <property type="match status" value="2"/>
</dbReference>
<feature type="binding site" evidence="2">
    <location>
        <position position="244"/>
    </location>
    <ligand>
        <name>Co(2+)</name>
        <dbReference type="ChEBI" id="CHEBI:48828"/>
    </ligand>
</feature>
<feature type="binding site" evidence="2">
    <location>
        <position position="212"/>
    </location>
    <ligand>
        <name>Co(2+)</name>
        <dbReference type="ChEBI" id="CHEBI:48828"/>
    </ligand>
</feature>
<dbReference type="STRING" id="36842.SAMN02194393_04076"/>
<name>A0A1T5M869_9FIRM</name>
<dbReference type="InterPro" id="IPR050963">
    <property type="entry name" value="Sirohydro_Cobaltochel/CbiX"/>
</dbReference>
<dbReference type="GO" id="GO:0046872">
    <property type="term" value="F:metal ion binding"/>
    <property type="evidence" value="ECO:0007669"/>
    <property type="project" value="UniProtKB-KW"/>
</dbReference>
<dbReference type="AlphaFoldDB" id="A0A1T5M869"/>
<keyword evidence="2" id="KW-0479">Metal-binding</keyword>
<dbReference type="GO" id="GO:0019251">
    <property type="term" value="P:anaerobic cobalamin biosynthetic process"/>
    <property type="evidence" value="ECO:0007669"/>
    <property type="project" value="InterPro"/>
</dbReference>
<proteinExistence type="predicted"/>
<keyword evidence="5" id="KW-1185">Reference proteome</keyword>
<evidence type="ECO:0000256" key="3">
    <source>
        <dbReference type="SAM" id="SignalP"/>
    </source>
</evidence>
<dbReference type="Pfam" id="PF06180">
    <property type="entry name" value="CbiK"/>
    <property type="match status" value="1"/>
</dbReference>
<dbReference type="Proteomes" id="UP000190285">
    <property type="component" value="Unassembled WGS sequence"/>
</dbReference>
<evidence type="ECO:0000313" key="5">
    <source>
        <dbReference type="Proteomes" id="UP000190285"/>
    </source>
</evidence>
<feature type="binding site" evidence="2">
    <location>
        <position position="181"/>
    </location>
    <ligand>
        <name>Co(2+)</name>
        <dbReference type="ChEBI" id="CHEBI:48828"/>
    </ligand>
</feature>
<protein>
    <submittedName>
        <fullName evidence="4">Anaerobic cobaltochelatase</fullName>
    </submittedName>
</protein>
<dbReference type="RefSeq" id="WP_244282167.1">
    <property type="nucleotide sequence ID" value="NZ_FUZT01000011.1"/>
</dbReference>